<dbReference type="Gene3D" id="3.90.1750.20">
    <property type="entry name" value="Putative Large Serine Recombinase, Chain B, Domain 2"/>
    <property type="match status" value="1"/>
</dbReference>
<reference evidence="3 4" key="1">
    <citation type="submission" date="2017-11" db="EMBL/GenBank/DDBJ databases">
        <title>Genomic Encyclopedia of Archaeal and Bacterial Type Strains, Phase II (KMG-II): From Individual Species to Whole Genera.</title>
        <authorList>
            <person name="Goeker M."/>
        </authorList>
    </citation>
    <scope>NUCLEOTIDE SEQUENCE [LARGE SCALE GENOMIC DNA]</scope>
    <source>
        <strain evidence="3 4">DSM 25625</strain>
    </source>
</reference>
<evidence type="ECO:0000259" key="2">
    <source>
        <dbReference type="PROSITE" id="PS51737"/>
    </source>
</evidence>
<keyword evidence="4" id="KW-1185">Reference proteome</keyword>
<dbReference type="InterPro" id="IPR036162">
    <property type="entry name" value="Resolvase-like_N_sf"/>
</dbReference>
<dbReference type="Pfam" id="PF07508">
    <property type="entry name" value="Recombinase"/>
    <property type="match status" value="1"/>
</dbReference>
<comment type="caution">
    <text evidence="3">The sequence shown here is derived from an EMBL/GenBank/DDBJ whole genome shotgun (WGS) entry which is preliminary data.</text>
</comment>
<dbReference type="Pfam" id="PF00239">
    <property type="entry name" value="Resolvase"/>
    <property type="match status" value="1"/>
</dbReference>
<dbReference type="PROSITE" id="PS51737">
    <property type="entry name" value="RECOMBINASE_DNA_BIND"/>
    <property type="match status" value="1"/>
</dbReference>
<organism evidence="3 4">
    <name type="scientific">Compostimonas suwonensis</name>
    <dbReference type="NCBI Taxonomy" id="1048394"/>
    <lineage>
        <taxon>Bacteria</taxon>
        <taxon>Bacillati</taxon>
        <taxon>Actinomycetota</taxon>
        <taxon>Actinomycetes</taxon>
        <taxon>Micrococcales</taxon>
        <taxon>Microbacteriaceae</taxon>
        <taxon>Compostimonas</taxon>
    </lineage>
</organism>
<dbReference type="InterPro" id="IPR006119">
    <property type="entry name" value="Resolv_N"/>
</dbReference>
<dbReference type="InterPro" id="IPR050639">
    <property type="entry name" value="SSR_resolvase"/>
</dbReference>
<name>A0A2M9BC56_9MICO</name>
<feature type="domain" description="Resolvase/invertase-type recombinase catalytic" evidence="1">
    <location>
        <begin position="5"/>
        <end position="152"/>
    </location>
</feature>
<evidence type="ECO:0000313" key="4">
    <source>
        <dbReference type="Proteomes" id="UP000230161"/>
    </source>
</evidence>
<dbReference type="Gene3D" id="3.40.50.1390">
    <property type="entry name" value="Resolvase, N-terminal catalytic domain"/>
    <property type="match status" value="1"/>
</dbReference>
<dbReference type="PANTHER" id="PTHR30461:SF23">
    <property type="entry name" value="DNA RECOMBINASE-RELATED"/>
    <property type="match status" value="1"/>
</dbReference>
<dbReference type="CDD" id="cd00338">
    <property type="entry name" value="Ser_Recombinase"/>
    <property type="match status" value="1"/>
</dbReference>
<accession>A0A2M9BC56</accession>
<proteinExistence type="predicted"/>
<dbReference type="SUPFAM" id="SSF53041">
    <property type="entry name" value="Resolvase-like"/>
    <property type="match status" value="1"/>
</dbReference>
<gene>
    <name evidence="3" type="ORF">CLV54_2861</name>
</gene>
<dbReference type="GO" id="GO:0003677">
    <property type="term" value="F:DNA binding"/>
    <property type="evidence" value="ECO:0007669"/>
    <property type="project" value="InterPro"/>
</dbReference>
<evidence type="ECO:0000259" key="1">
    <source>
        <dbReference type="PROSITE" id="PS51736"/>
    </source>
</evidence>
<feature type="domain" description="Recombinase" evidence="2">
    <location>
        <begin position="150"/>
        <end position="263"/>
    </location>
</feature>
<dbReference type="EMBL" id="PGFB01000005">
    <property type="protein sequence ID" value="PJJ55516.1"/>
    <property type="molecule type" value="Genomic_DNA"/>
</dbReference>
<sequence>MQPDTALIYLRISANRTSEHASIQQQRDDCTALAARLGYIRTVEFVDEAVSAYGERTRPGYQQLLQRIAVAPATVVVWHLDRLYRRPNELEQLLDLLDTSQVRIEAVQGGSFDLNRHEGRLFARQLVAFANYESAHRGARVARAQQQRAGRGLLHGGSHYGYQHNGALEPFQAGIVRQIVDDYLIGLSPTAIAHELTRDGVPAPRGGKWNGTTVSEILTSDRLHHRRFHRPTANLIVAIWDQLISDDESTLVQLGLLLPPRDASRSSTTLLGGILRCRGCGRRLVAGVTRFGRRIYSCRTALARCPGPTLDACQMDEQITIAAVEQFSHAWRPHVPPPEELLQTIRTAREDLASFAISFGAGRLDHNGYLTMRDPLDRVLTVGGIGFAAHRQARVLRLATAEFHHRWATSLPFRRAVICALLPDLDGTSPLEPRADLSG</sequence>
<dbReference type="GO" id="GO:0000150">
    <property type="term" value="F:DNA strand exchange activity"/>
    <property type="evidence" value="ECO:0007669"/>
    <property type="project" value="InterPro"/>
</dbReference>
<protein>
    <submittedName>
        <fullName evidence="3">DNA invertase Pin-like site-specific DNA recombinase</fullName>
    </submittedName>
</protein>
<dbReference type="InterPro" id="IPR011109">
    <property type="entry name" value="DNA_bind_recombinase_dom"/>
</dbReference>
<dbReference type="InterPro" id="IPR038109">
    <property type="entry name" value="DNA_bind_recomb_sf"/>
</dbReference>
<dbReference type="PANTHER" id="PTHR30461">
    <property type="entry name" value="DNA-INVERTASE FROM LAMBDOID PROPHAGE"/>
    <property type="match status" value="1"/>
</dbReference>
<dbReference type="PROSITE" id="PS51736">
    <property type="entry name" value="RECOMBINASES_3"/>
    <property type="match status" value="1"/>
</dbReference>
<dbReference type="SMART" id="SM00857">
    <property type="entry name" value="Resolvase"/>
    <property type="match status" value="1"/>
</dbReference>
<dbReference type="Proteomes" id="UP000230161">
    <property type="component" value="Unassembled WGS sequence"/>
</dbReference>
<dbReference type="AlphaFoldDB" id="A0A2M9BC56"/>
<evidence type="ECO:0000313" key="3">
    <source>
        <dbReference type="EMBL" id="PJJ55516.1"/>
    </source>
</evidence>